<dbReference type="SMART" id="SM00066">
    <property type="entry name" value="GAL4"/>
    <property type="match status" value="1"/>
</dbReference>
<dbReference type="EMBL" id="LKCW01000122">
    <property type="protein sequence ID" value="KPM38848.1"/>
    <property type="molecule type" value="Genomic_DNA"/>
</dbReference>
<feature type="compositionally biased region" description="Basic and acidic residues" evidence="3">
    <location>
        <begin position="25"/>
        <end position="37"/>
    </location>
</feature>
<evidence type="ECO:0000313" key="5">
    <source>
        <dbReference type="EMBL" id="KPM38848.1"/>
    </source>
</evidence>
<protein>
    <recommendedName>
        <fullName evidence="4">Zn(2)-C6 fungal-type domain-containing protein</fullName>
    </recommendedName>
</protein>
<dbReference type="STRING" id="78410.A0A0P7AM41"/>
<dbReference type="GO" id="GO:0000981">
    <property type="term" value="F:DNA-binding transcription factor activity, RNA polymerase II-specific"/>
    <property type="evidence" value="ECO:0007669"/>
    <property type="project" value="InterPro"/>
</dbReference>
<dbReference type="GO" id="GO:0006351">
    <property type="term" value="P:DNA-templated transcription"/>
    <property type="evidence" value="ECO:0007669"/>
    <property type="project" value="InterPro"/>
</dbReference>
<dbReference type="PROSITE" id="PS00463">
    <property type="entry name" value="ZN2_CY6_FUNGAL_1"/>
    <property type="match status" value="1"/>
</dbReference>
<keyword evidence="6" id="KW-1185">Reference proteome</keyword>
<evidence type="ECO:0000313" key="6">
    <source>
        <dbReference type="Proteomes" id="UP000050424"/>
    </source>
</evidence>
<dbReference type="GO" id="GO:0008270">
    <property type="term" value="F:zinc ion binding"/>
    <property type="evidence" value="ECO:0007669"/>
    <property type="project" value="InterPro"/>
</dbReference>
<feature type="compositionally biased region" description="Basic and acidic residues" evidence="3">
    <location>
        <begin position="1"/>
        <end position="15"/>
    </location>
</feature>
<dbReference type="OrthoDB" id="3266505at2759"/>
<dbReference type="Gene3D" id="4.10.240.10">
    <property type="entry name" value="Zn(2)-C6 fungal-type DNA-binding domain"/>
    <property type="match status" value="1"/>
</dbReference>
<evidence type="ECO:0000256" key="1">
    <source>
        <dbReference type="ARBA" id="ARBA00022723"/>
    </source>
</evidence>
<organism evidence="5 6">
    <name type="scientific">Neonectria ditissima</name>
    <dbReference type="NCBI Taxonomy" id="78410"/>
    <lineage>
        <taxon>Eukaryota</taxon>
        <taxon>Fungi</taxon>
        <taxon>Dikarya</taxon>
        <taxon>Ascomycota</taxon>
        <taxon>Pezizomycotina</taxon>
        <taxon>Sordariomycetes</taxon>
        <taxon>Hypocreomycetidae</taxon>
        <taxon>Hypocreales</taxon>
        <taxon>Nectriaceae</taxon>
        <taxon>Neonectria</taxon>
    </lineage>
</organism>
<dbReference type="PROSITE" id="PS50048">
    <property type="entry name" value="ZN2_CY6_FUNGAL_2"/>
    <property type="match status" value="1"/>
</dbReference>
<dbReference type="CDD" id="cd00067">
    <property type="entry name" value="GAL4"/>
    <property type="match status" value="1"/>
</dbReference>
<dbReference type="InterPro" id="IPR050987">
    <property type="entry name" value="AtrR-like"/>
</dbReference>
<dbReference type="AlphaFoldDB" id="A0A0P7AM41"/>
<reference evidence="5 6" key="1">
    <citation type="submission" date="2015-09" db="EMBL/GenBank/DDBJ databases">
        <title>Draft genome of a European isolate of the apple canker pathogen Neonectria ditissima.</title>
        <authorList>
            <person name="Gomez-Cortecero A."/>
            <person name="Harrison R.J."/>
            <person name="Armitage A.D."/>
        </authorList>
    </citation>
    <scope>NUCLEOTIDE SEQUENCE [LARGE SCALE GENOMIC DNA]</scope>
    <source>
        <strain evidence="5 6">R09/05</strain>
    </source>
</reference>
<dbReference type="GO" id="GO:0003677">
    <property type="term" value="F:DNA binding"/>
    <property type="evidence" value="ECO:0007669"/>
    <property type="project" value="InterPro"/>
</dbReference>
<feature type="region of interest" description="Disordered" evidence="3">
    <location>
        <begin position="1"/>
        <end position="37"/>
    </location>
</feature>
<proteinExistence type="predicted"/>
<dbReference type="InterPro" id="IPR001138">
    <property type="entry name" value="Zn2Cys6_DnaBD"/>
</dbReference>
<dbReference type="Pfam" id="PF00172">
    <property type="entry name" value="Zn_clus"/>
    <property type="match status" value="1"/>
</dbReference>
<dbReference type="CDD" id="cd12148">
    <property type="entry name" value="fungal_TF_MHR"/>
    <property type="match status" value="1"/>
</dbReference>
<accession>A0A0P7AM41</accession>
<dbReference type="InterPro" id="IPR007219">
    <property type="entry name" value="XnlR_reg_dom"/>
</dbReference>
<feature type="domain" description="Zn(2)-C6 fungal-type" evidence="4">
    <location>
        <begin position="39"/>
        <end position="68"/>
    </location>
</feature>
<dbReference type="InterPro" id="IPR036864">
    <property type="entry name" value="Zn2-C6_fun-type_DNA-bd_sf"/>
</dbReference>
<gene>
    <name evidence="5" type="ORF">AK830_g7697</name>
</gene>
<dbReference type="SUPFAM" id="SSF57701">
    <property type="entry name" value="Zn2/Cys6 DNA-binding domain"/>
    <property type="match status" value="1"/>
</dbReference>
<evidence type="ECO:0000256" key="3">
    <source>
        <dbReference type="SAM" id="MobiDB-lite"/>
    </source>
</evidence>
<dbReference type="Pfam" id="PF04082">
    <property type="entry name" value="Fungal_trans"/>
    <property type="match status" value="1"/>
</dbReference>
<name>A0A0P7AM41_9HYPO</name>
<sequence>MLSHDKAKATSKDRLASSSRTSQARPRDSVEGTKRAARACDDCRRLKEKCNGGVPCDRCKKSGNKCKFSDSFKRPRILRQQSAEQITVAPSAVGSDPMTFFEVERIRALEHIVHYFTGIDDYGKHSLQQVIATFQSEETAKPDLTPVGPNKCDDPKALKNTTSVESIPVSTIGTWRGESPDEDFSHSDFSRRIQQKVEGYLEKYPRDSLQAPKSYVVGGRLAPMEHLLSRDSVVYDAVSLFPPADTSFLLLDVFFEFAQTNYFYVDEEVLRGRLTQFYSSSANLGISDAPWVCIALMMFAVGTQFVHLTPTSAILQERRRASTDTHTLGLAMNDALASAFYRKACSLIPDVLAIASVESVQTFLLLGIYTLPFDPAGLACNYLGIAMKLAIQNRMHQKYHQGNLEALQIEFRKRIWWTAYMLERLVLPSMAGNITLMLRNADKSQRGNLWQQLLKLKKKLESYWELLPEDIFCKDLAPEKPLFRSNIHLALTYHLVHIFIGRSLIFKETRLKPGESCATEWPGVRDELIENCVTSAILTIDLCQLLQDKAGLSKSSYTEFTSCYAAVLAIVGKRIFTTNSELEDASRRGLELLKNMAVGIFSKGSEKRGLEILEMAVQKLDGSDGENTTSPDENGYAEFRNWVAMQQIVPRETPLLPGQDHSVPLIGGGPGDTARAAAIPNRNANGIPSFNVSTLGELGSLPGLDEWFVGGLTAEFPTTRDPEAGAVETISIF</sequence>
<evidence type="ECO:0000256" key="2">
    <source>
        <dbReference type="ARBA" id="ARBA00023242"/>
    </source>
</evidence>
<dbReference type="PANTHER" id="PTHR46910:SF23">
    <property type="entry name" value="THIAMINE REPRESSIBLE GENES REGULATORY PROTEIN THI1"/>
    <property type="match status" value="1"/>
</dbReference>
<comment type="caution">
    <text evidence="5">The sequence shown here is derived from an EMBL/GenBank/DDBJ whole genome shotgun (WGS) entry which is preliminary data.</text>
</comment>
<keyword evidence="2" id="KW-0539">Nucleus</keyword>
<dbReference type="PANTHER" id="PTHR46910">
    <property type="entry name" value="TRANSCRIPTION FACTOR PDR1"/>
    <property type="match status" value="1"/>
</dbReference>
<dbReference type="Proteomes" id="UP000050424">
    <property type="component" value="Unassembled WGS sequence"/>
</dbReference>
<keyword evidence="1" id="KW-0479">Metal-binding</keyword>
<evidence type="ECO:0000259" key="4">
    <source>
        <dbReference type="PROSITE" id="PS50048"/>
    </source>
</evidence>